<keyword evidence="2" id="KW-1185">Reference proteome</keyword>
<name>A0ABP6IG96_9ACTN</name>
<organism evidence="1 2">
    <name type="scientific">Streptosporangium fragile</name>
    <dbReference type="NCBI Taxonomy" id="46186"/>
    <lineage>
        <taxon>Bacteria</taxon>
        <taxon>Bacillati</taxon>
        <taxon>Actinomycetota</taxon>
        <taxon>Actinomycetes</taxon>
        <taxon>Streptosporangiales</taxon>
        <taxon>Streptosporangiaceae</taxon>
        <taxon>Streptosporangium</taxon>
    </lineage>
</organism>
<accession>A0ABP6IG96</accession>
<proteinExistence type="predicted"/>
<dbReference type="RefSeq" id="WP_344971801.1">
    <property type="nucleotide sequence ID" value="NZ_BAAAVI010000019.1"/>
</dbReference>
<dbReference type="Pfam" id="PF14103">
    <property type="entry name" value="DUF4276"/>
    <property type="match status" value="1"/>
</dbReference>
<reference evidence="2" key="1">
    <citation type="journal article" date="2019" name="Int. J. Syst. Evol. Microbiol.">
        <title>The Global Catalogue of Microorganisms (GCM) 10K type strain sequencing project: providing services to taxonomists for standard genome sequencing and annotation.</title>
        <authorList>
            <consortium name="The Broad Institute Genomics Platform"/>
            <consortium name="The Broad Institute Genome Sequencing Center for Infectious Disease"/>
            <person name="Wu L."/>
            <person name="Ma J."/>
        </authorList>
    </citation>
    <scope>NUCLEOTIDE SEQUENCE [LARGE SCALE GENOMIC DNA]</scope>
    <source>
        <strain evidence="2">JCM 6242</strain>
    </source>
</reference>
<dbReference type="Proteomes" id="UP001500831">
    <property type="component" value="Unassembled WGS sequence"/>
</dbReference>
<sequence>MNDPITASPQVIGPITIASVVEGDGEVSALPVLLRRIAQTFSLWDMRIPPPRRIPRSKLVAPGGVEGAVLQASYQVTGAGGVLLLIDSDDDCPAALGPALLQRARQARGDREISVVLAHREFEAWFLAAAASLSGCRGLSDSLVPPPNPEGIRDAKGWLSARKTDGTRYKETVDQAALAAVFDMEQARKAAPSFDKFWRDVERLLRGGS</sequence>
<evidence type="ECO:0000313" key="2">
    <source>
        <dbReference type="Proteomes" id="UP001500831"/>
    </source>
</evidence>
<dbReference type="EMBL" id="BAAAVI010000019">
    <property type="protein sequence ID" value="GAA2870688.1"/>
    <property type="molecule type" value="Genomic_DNA"/>
</dbReference>
<dbReference type="InterPro" id="IPR025455">
    <property type="entry name" value="DUF4276"/>
</dbReference>
<comment type="caution">
    <text evidence="1">The sequence shown here is derived from an EMBL/GenBank/DDBJ whole genome shotgun (WGS) entry which is preliminary data.</text>
</comment>
<gene>
    <name evidence="1" type="ORF">GCM10010517_30950</name>
</gene>
<protein>
    <submittedName>
        <fullName evidence="1">DUF4276 family protein</fullName>
    </submittedName>
</protein>
<evidence type="ECO:0000313" key="1">
    <source>
        <dbReference type="EMBL" id="GAA2870688.1"/>
    </source>
</evidence>